<dbReference type="Pfam" id="PF04112">
    <property type="entry name" value="Mak10"/>
    <property type="match status" value="1"/>
</dbReference>
<comment type="similarity">
    <text evidence="2">Belongs to the MAK10 family.</text>
</comment>
<name>A0A9K3KN84_9STRA</name>
<dbReference type="Proteomes" id="UP000693970">
    <property type="component" value="Unassembled WGS sequence"/>
</dbReference>
<evidence type="ECO:0000256" key="2">
    <source>
        <dbReference type="ARBA" id="ARBA00006289"/>
    </source>
</evidence>
<keyword evidence="3" id="KW-0963">Cytoplasm</keyword>
<feature type="domain" description="NAA35-like TPR repeats" evidence="6">
    <location>
        <begin position="378"/>
        <end position="791"/>
    </location>
</feature>
<dbReference type="InterPro" id="IPR057983">
    <property type="entry name" value="NAA35-like_N"/>
</dbReference>
<evidence type="ECO:0000259" key="6">
    <source>
        <dbReference type="Pfam" id="PF25789"/>
    </source>
</evidence>
<feature type="compositionally biased region" description="Basic and acidic residues" evidence="4">
    <location>
        <begin position="10"/>
        <end position="21"/>
    </location>
</feature>
<feature type="region of interest" description="Disordered" evidence="4">
    <location>
        <begin position="1"/>
        <end position="21"/>
    </location>
</feature>
<dbReference type="EMBL" id="JAGRRH010000021">
    <property type="protein sequence ID" value="KAG7346865.1"/>
    <property type="molecule type" value="Genomic_DNA"/>
</dbReference>
<evidence type="ECO:0000256" key="1">
    <source>
        <dbReference type="ARBA" id="ARBA00004496"/>
    </source>
</evidence>
<evidence type="ECO:0000313" key="8">
    <source>
        <dbReference type="Proteomes" id="UP000693970"/>
    </source>
</evidence>
<evidence type="ECO:0000313" key="7">
    <source>
        <dbReference type="EMBL" id="KAG7346865.1"/>
    </source>
</evidence>
<dbReference type="GO" id="GO:0031417">
    <property type="term" value="C:NatC complex"/>
    <property type="evidence" value="ECO:0007669"/>
    <property type="project" value="InterPro"/>
</dbReference>
<sequence>MSESNIPASDGKDLPETVGRDFQPKAAMVDITTMLKDAASALTFESPMIHTDSFNLQDSMAALEIMDQKMDCCEVPASAMLIEPTEQQNDKDERMIFPRPAPTGLDDVIDALPWDELTIEDAAFIALENVIRLESLLSGSSVVESTYTCLYSHKVVLEDMHKRLDPCMSLTEQMKAIMQTPTQKGTIAQRSVFASTLLLVELTDLIRGVILNADIYEEEDFGTSTFNIASFRRPSEGFTLKIVLDEISSIEEESTKLDQYDNQDAFEAIRLTLSFQKDLMVAVSSLARLSGKTIRKEVEAAQQSIKSAKKKLQDTVPIFARLKEKQSDSVKVILRRTFDPFVNRPLVGNSPVRTIVFRDAIDATNEMIRMVDEVDWCVCKVILKANSLGRIRRMMRPVSSESANILTRSLLVLNLYFDELIFGQYSLPEMIVRYMRQLSHVPDSIVNLPTTDAFLNRLCKPVYDTLKLMALNRNRQRSYLDIMLGDWSALREEAYIADMTNHQDSGSHSELQPHFSLYVISTTIELMDNYVDLGVELELLCNEHELTIAYWYRDFLLSSLLTQLNTMRRYKLDAKKQVHQDAEQFPATVSGGKPQKGGKKKGKNKVSVANGASNRTNRDDLSITPTVEDIEEEVEYLFLNAKRFLCRGIVRFFVSLNQAGLIKENSFDFTSNEMIYQKRFEPFIGIHQPPYLTYDDYLKGSDFTKLTQNNLVSASSDSFSVAKSLIDQALKHMSKLDPDFLPIQVEEVKQLSKVCVANSVYLQRLKQLTVGGKTNAKLTLDMATHRHFCTIKLG</sequence>
<dbReference type="Pfam" id="PF25789">
    <property type="entry name" value="TPR_NAA35"/>
    <property type="match status" value="1"/>
</dbReference>
<evidence type="ECO:0000259" key="5">
    <source>
        <dbReference type="Pfam" id="PF04112"/>
    </source>
</evidence>
<comment type="caution">
    <text evidence="7">The sequence shown here is derived from an EMBL/GenBank/DDBJ whole genome shotgun (WGS) entry which is preliminary data.</text>
</comment>
<keyword evidence="8" id="KW-1185">Reference proteome</keyword>
<reference evidence="7" key="1">
    <citation type="journal article" date="2021" name="Sci. Rep.">
        <title>Diploid genomic architecture of Nitzschia inconspicua, an elite biomass production diatom.</title>
        <authorList>
            <person name="Oliver A."/>
            <person name="Podell S."/>
            <person name="Pinowska A."/>
            <person name="Traller J.C."/>
            <person name="Smith S.R."/>
            <person name="McClure R."/>
            <person name="Beliaev A."/>
            <person name="Bohutskyi P."/>
            <person name="Hill E.A."/>
            <person name="Rabines A."/>
            <person name="Zheng H."/>
            <person name="Allen L.Z."/>
            <person name="Kuo A."/>
            <person name="Grigoriev I.V."/>
            <person name="Allen A.E."/>
            <person name="Hazlebeck D."/>
            <person name="Allen E.E."/>
        </authorList>
    </citation>
    <scope>NUCLEOTIDE SEQUENCE</scope>
    <source>
        <strain evidence="7">Hildebrandi</strain>
    </source>
</reference>
<feature type="domain" description="NAA35-like N-terminal" evidence="5">
    <location>
        <begin position="48"/>
        <end position="232"/>
    </location>
</feature>
<proteinExistence type="inferred from homology"/>
<evidence type="ECO:0000256" key="4">
    <source>
        <dbReference type="SAM" id="MobiDB-lite"/>
    </source>
</evidence>
<dbReference type="PANTHER" id="PTHR21373:SF0">
    <property type="entry name" value="N-ALPHA-ACETYLTRANSFERASE 35, NATC AUXILIARY SUBUNIT"/>
    <property type="match status" value="1"/>
</dbReference>
<dbReference type="OrthoDB" id="269405at2759"/>
<protein>
    <submittedName>
        <fullName evidence="7">Acetyltransferase</fullName>
    </submittedName>
</protein>
<dbReference type="AlphaFoldDB" id="A0A9K3KN84"/>
<comment type="subcellular location">
    <subcellularLocation>
        <location evidence="1">Cytoplasm</location>
    </subcellularLocation>
</comment>
<dbReference type="PANTHER" id="PTHR21373">
    <property type="entry name" value="GLUCOSE REPRESSIBLE PROTEIN MAK10"/>
    <property type="match status" value="1"/>
</dbReference>
<accession>A0A9K3KN84</accession>
<gene>
    <name evidence="7" type="ORF">IV203_005934</name>
</gene>
<dbReference type="InterPro" id="IPR007244">
    <property type="entry name" value="Naa35_N"/>
</dbReference>
<dbReference type="InterPro" id="IPR057982">
    <property type="entry name" value="TPR_NAA35"/>
</dbReference>
<organism evidence="7 8">
    <name type="scientific">Nitzschia inconspicua</name>
    <dbReference type="NCBI Taxonomy" id="303405"/>
    <lineage>
        <taxon>Eukaryota</taxon>
        <taxon>Sar</taxon>
        <taxon>Stramenopiles</taxon>
        <taxon>Ochrophyta</taxon>
        <taxon>Bacillariophyta</taxon>
        <taxon>Bacillariophyceae</taxon>
        <taxon>Bacillariophycidae</taxon>
        <taxon>Bacillariales</taxon>
        <taxon>Bacillariaceae</taxon>
        <taxon>Nitzschia</taxon>
    </lineage>
</organism>
<feature type="region of interest" description="Disordered" evidence="4">
    <location>
        <begin position="583"/>
        <end position="620"/>
    </location>
</feature>
<reference evidence="7" key="2">
    <citation type="submission" date="2021-04" db="EMBL/GenBank/DDBJ databases">
        <authorList>
            <person name="Podell S."/>
        </authorList>
    </citation>
    <scope>NUCLEOTIDE SEQUENCE</scope>
    <source>
        <strain evidence="7">Hildebrandi</strain>
    </source>
</reference>
<evidence type="ECO:0000256" key="3">
    <source>
        <dbReference type="ARBA" id="ARBA00022490"/>
    </source>
</evidence>